<sequence>MSKAQMEEDYPAAKDVALQPGDIVQSLEYDPPIVDPTVVRSPGFLDVNRLNVMFSRARYGLYVVGNYNSCIAMWREDSRTLRQFAKEFKRDSRATGASESNEILSSPFFDDDMIQTYDSG</sequence>
<proteinExistence type="predicted"/>
<evidence type="ECO:0000313" key="3">
    <source>
        <dbReference type="Proteomes" id="UP000019471"/>
    </source>
</evidence>
<protein>
    <recommendedName>
        <fullName evidence="4">DNA2/NAM7 helicase-like C-terminal domain-containing protein</fullName>
    </recommendedName>
</protein>
<keyword evidence="3" id="KW-1185">Reference proteome</keyword>
<dbReference type="OrthoDB" id="4150118at2759"/>
<dbReference type="HOGENOM" id="CLU_2049465_0_0_1"/>
<gene>
    <name evidence="2" type="ORF">A1O5_04486</name>
</gene>
<dbReference type="Proteomes" id="UP000019471">
    <property type="component" value="Unassembled WGS sequence"/>
</dbReference>
<feature type="region of interest" description="Disordered" evidence="1">
    <location>
        <begin position="90"/>
        <end position="120"/>
    </location>
</feature>
<feature type="compositionally biased region" description="Polar residues" evidence="1">
    <location>
        <begin position="95"/>
        <end position="104"/>
    </location>
</feature>
<accession>W9XNR2</accession>
<evidence type="ECO:0000256" key="1">
    <source>
        <dbReference type="SAM" id="MobiDB-lite"/>
    </source>
</evidence>
<dbReference type="AlphaFoldDB" id="W9XNR2"/>
<dbReference type="InterPro" id="IPR027417">
    <property type="entry name" value="P-loop_NTPase"/>
</dbReference>
<dbReference type="STRING" id="1182543.W9XNR2"/>
<name>W9XNR2_9EURO</name>
<reference evidence="2 3" key="1">
    <citation type="submission" date="2013-03" db="EMBL/GenBank/DDBJ databases">
        <title>The Genome Sequence of Cladophialophora psammophila CBS 110553.</title>
        <authorList>
            <consortium name="The Broad Institute Genomics Platform"/>
            <person name="Cuomo C."/>
            <person name="de Hoog S."/>
            <person name="Gorbushina A."/>
            <person name="Walker B."/>
            <person name="Young S.K."/>
            <person name="Zeng Q."/>
            <person name="Gargeya S."/>
            <person name="Fitzgerald M."/>
            <person name="Haas B."/>
            <person name="Abouelleil A."/>
            <person name="Allen A.W."/>
            <person name="Alvarado L."/>
            <person name="Arachchi H.M."/>
            <person name="Berlin A.M."/>
            <person name="Chapman S.B."/>
            <person name="Gainer-Dewar J."/>
            <person name="Goldberg J."/>
            <person name="Griggs A."/>
            <person name="Gujja S."/>
            <person name="Hansen M."/>
            <person name="Howarth C."/>
            <person name="Imamovic A."/>
            <person name="Ireland A."/>
            <person name="Larimer J."/>
            <person name="McCowan C."/>
            <person name="Murphy C."/>
            <person name="Pearson M."/>
            <person name="Poon T.W."/>
            <person name="Priest M."/>
            <person name="Roberts A."/>
            <person name="Saif S."/>
            <person name="Shea T."/>
            <person name="Sisk P."/>
            <person name="Sykes S."/>
            <person name="Wortman J."/>
            <person name="Nusbaum C."/>
            <person name="Birren B."/>
        </authorList>
    </citation>
    <scope>NUCLEOTIDE SEQUENCE [LARGE SCALE GENOMIC DNA]</scope>
    <source>
        <strain evidence="2 3">CBS 110553</strain>
    </source>
</reference>
<dbReference type="GeneID" id="19189209"/>
<evidence type="ECO:0000313" key="2">
    <source>
        <dbReference type="EMBL" id="EXJ71984.1"/>
    </source>
</evidence>
<comment type="caution">
    <text evidence="2">The sequence shown here is derived from an EMBL/GenBank/DDBJ whole genome shotgun (WGS) entry which is preliminary data.</text>
</comment>
<dbReference type="EMBL" id="AMGX01000006">
    <property type="protein sequence ID" value="EXJ71984.1"/>
    <property type="molecule type" value="Genomic_DNA"/>
</dbReference>
<organism evidence="2 3">
    <name type="scientific">Cladophialophora psammophila CBS 110553</name>
    <dbReference type="NCBI Taxonomy" id="1182543"/>
    <lineage>
        <taxon>Eukaryota</taxon>
        <taxon>Fungi</taxon>
        <taxon>Dikarya</taxon>
        <taxon>Ascomycota</taxon>
        <taxon>Pezizomycotina</taxon>
        <taxon>Eurotiomycetes</taxon>
        <taxon>Chaetothyriomycetidae</taxon>
        <taxon>Chaetothyriales</taxon>
        <taxon>Herpotrichiellaceae</taxon>
        <taxon>Cladophialophora</taxon>
    </lineage>
</organism>
<dbReference type="Gene3D" id="3.40.50.300">
    <property type="entry name" value="P-loop containing nucleotide triphosphate hydrolases"/>
    <property type="match status" value="1"/>
</dbReference>
<dbReference type="RefSeq" id="XP_007743282.1">
    <property type="nucleotide sequence ID" value="XM_007745092.1"/>
</dbReference>
<evidence type="ECO:0008006" key="4">
    <source>
        <dbReference type="Google" id="ProtNLM"/>
    </source>
</evidence>